<evidence type="ECO:0000313" key="1">
    <source>
        <dbReference type="EMBL" id="MEW9503531.1"/>
    </source>
</evidence>
<keyword evidence="2" id="KW-1185">Reference proteome</keyword>
<accession>A0ABV3Q8G0</accession>
<protein>
    <submittedName>
        <fullName evidence="1">Uncharacterized protein</fullName>
    </submittedName>
</protein>
<dbReference type="EMBL" id="JBFMIA010000194">
    <property type="protein sequence ID" value="MEW9503531.1"/>
    <property type="molecule type" value="Genomic_DNA"/>
</dbReference>
<name>A0ABV3Q8G0_9BACL</name>
<sequence length="88" mass="9509">DTVAAFGLGYCAKGTMSGRIAIPLHNGDGELLGYCGRWPGEPPEGTTLHKFPAAFSRSLELFDLHRALGCEVSYPLIVVSWFVDAVRV</sequence>
<evidence type="ECO:0000313" key="2">
    <source>
        <dbReference type="Proteomes" id="UP001556040"/>
    </source>
</evidence>
<organism evidence="1 2">
    <name type="scientific">Jeotgalibacillus marinus</name>
    <dbReference type="NCBI Taxonomy" id="86667"/>
    <lineage>
        <taxon>Bacteria</taxon>
        <taxon>Bacillati</taxon>
        <taxon>Bacillota</taxon>
        <taxon>Bacilli</taxon>
        <taxon>Bacillales</taxon>
        <taxon>Caryophanaceae</taxon>
        <taxon>Jeotgalibacillus</taxon>
    </lineage>
</organism>
<dbReference type="Proteomes" id="UP001556040">
    <property type="component" value="Unassembled WGS sequence"/>
</dbReference>
<proteinExistence type="predicted"/>
<feature type="non-terminal residue" evidence="1">
    <location>
        <position position="88"/>
    </location>
</feature>
<comment type="caution">
    <text evidence="1">The sequence shown here is derived from an EMBL/GenBank/DDBJ whole genome shotgun (WGS) entry which is preliminary data.</text>
</comment>
<gene>
    <name evidence="1" type="ORF">AB1471_17515</name>
</gene>
<feature type="non-terminal residue" evidence="1">
    <location>
        <position position="1"/>
    </location>
</feature>
<reference evidence="1 2" key="1">
    <citation type="journal article" date="1979" name="Int. J. Syst. Evol. Microbiol.">
        <title>Bacillus globisporus subsp. marinus subsp. nov.</title>
        <authorList>
            <person name="Liu H."/>
        </authorList>
    </citation>
    <scope>NUCLEOTIDE SEQUENCE [LARGE SCALE GENOMIC DNA]</scope>
    <source>
        <strain evidence="1 2">DSM 1297</strain>
    </source>
</reference>